<evidence type="ECO:0000256" key="1">
    <source>
        <dbReference type="ARBA" id="ARBA00001947"/>
    </source>
</evidence>
<keyword evidence="3" id="KW-0645">Protease</keyword>
<evidence type="ECO:0000256" key="4">
    <source>
        <dbReference type="ARBA" id="ARBA00022801"/>
    </source>
</evidence>
<evidence type="ECO:0000256" key="5">
    <source>
        <dbReference type="ARBA" id="ARBA00022833"/>
    </source>
</evidence>
<keyword evidence="4" id="KW-0378">Hydrolase</keyword>
<evidence type="ECO:0000256" key="6">
    <source>
        <dbReference type="ARBA" id="ARBA00023049"/>
    </source>
</evidence>
<dbReference type="Pfam" id="PF00246">
    <property type="entry name" value="Peptidase_M14"/>
    <property type="match status" value="2"/>
</dbReference>
<comment type="similarity">
    <text evidence="2">Belongs to the peptidase M14 family.</text>
</comment>
<reference evidence="8" key="1">
    <citation type="submission" date="2020-11" db="EMBL/GenBank/DDBJ databases">
        <authorList>
            <person name="Tran Van P."/>
        </authorList>
    </citation>
    <scope>NUCLEOTIDE SEQUENCE</scope>
</reference>
<feature type="domain" description="Peptidase M14" evidence="7">
    <location>
        <begin position="30"/>
        <end position="77"/>
    </location>
</feature>
<dbReference type="AlphaFoldDB" id="A0A7R9H141"/>
<evidence type="ECO:0000259" key="7">
    <source>
        <dbReference type="Pfam" id="PF00246"/>
    </source>
</evidence>
<evidence type="ECO:0000256" key="3">
    <source>
        <dbReference type="ARBA" id="ARBA00022670"/>
    </source>
</evidence>
<dbReference type="PANTHER" id="PTHR11705">
    <property type="entry name" value="PROTEASE FAMILY M14 CARBOXYPEPTIDASE A,B"/>
    <property type="match status" value="1"/>
</dbReference>
<dbReference type="PANTHER" id="PTHR11705:SF143">
    <property type="entry name" value="SLL0236 PROTEIN"/>
    <property type="match status" value="1"/>
</dbReference>
<proteinExistence type="inferred from homology"/>
<protein>
    <recommendedName>
        <fullName evidence="7">Peptidase M14 domain-containing protein</fullName>
    </recommendedName>
</protein>
<dbReference type="Gene3D" id="3.40.630.10">
    <property type="entry name" value="Zn peptidases"/>
    <property type="match status" value="2"/>
</dbReference>
<gene>
    <name evidence="8" type="ORF">TCEB3V08_LOCUS7875</name>
</gene>
<dbReference type="EMBL" id="OC319380">
    <property type="protein sequence ID" value="CAD7405201.1"/>
    <property type="molecule type" value="Genomic_DNA"/>
</dbReference>
<evidence type="ECO:0000256" key="2">
    <source>
        <dbReference type="ARBA" id="ARBA00005988"/>
    </source>
</evidence>
<dbReference type="GO" id="GO:0008270">
    <property type="term" value="F:zinc ion binding"/>
    <property type="evidence" value="ECO:0007669"/>
    <property type="project" value="InterPro"/>
</dbReference>
<keyword evidence="5" id="KW-0862">Zinc</keyword>
<feature type="domain" description="Peptidase M14" evidence="7">
    <location>
        <begin position="1"/>
        <end position="29"/>
    </location>
</feature>
<dbReference type="InterPro" id="IPR000834">
    <property type="entry name" value="Peptidase_M14"/>
</dbReference>
<keyword evidence="6" id="KW-0482">Metalloprotease</keyword>
<sequence length="118" mass="13674">MWRKTRSTLENTTCKGVDVNRNFDFHWGHSASGSSLDWMRGVAGVKYGFAVELPGGGKEGFDMPANGINKTAREFFAALRVFGELANKKGKIFMKKRQMRSYKRKIRRNMIRLRKFHR</sequence>
<name>A0A7R9H141_TIMCR</name>
<dbReference type="GO" id="GO:0005615">
    <property type="term" value="C:extracellular space"/>
    <property type="evidence" value="ECO:0007669"/>
    <property type="project" value="TreeGrafter"/>
</dbReference>
<evidence type="ECO:0000313" key="8">
    <source>
        <dbReference type="EMBL" id="CAD7405201.1"/>
    </source>
</evidence>
<dbReference type="GO" id="GO:0006508">
    <property type="term" value="P:proteolysis"/>
    <property type="evidence" value="ECO:0007669"/>
    <property type="project" value="UniProtKB-KW"/>
</dbReference>
<accession>A0A7R9H141</accession>
<comment type="cofactor">
    <cofactor evidence="1">
        <name>Zn(2+)</name>
        <dbReference type="ChEBI" id="CHEBI:29105"/>
    </cofactor>
</comment>
<organism evidence="8">
    <name type="scientific">Timema cristinae</name>
    <name type="common">Walking stick</name>
    <dbReference type="NCBI Taxonomy" id="61476"/>
    <lineage>
        <taxon>Eukaryota</taxon>
        <taxon>Metazoa</taxon>
        <taxon>Ecdysozoa</taxon>
        <taxon>Arthropoda</taxon>
        <taxon>Hexapoda</taxon>
        <taxon>Insecta</taxon>
        <taxon>Pterygota</taxon>
        <taxon>Neoptera</taxon>
        <taxon>Polyneoptera</taxon>
        <taxon>Phasmatodea</taxon>
        <taxon>Timematodea</taxon>
        <taxon>Timematoidea</taxon>
        <taxon>Timematidae</taxon>
        <taxon>Timema</taxon>
    </lineage>
</organism>
<dbReference type="GO" id="GO:0004181">
    <property type="term" value="F:metallocarboxypeptidase activity"/>
    <property type="evidence" value="ECO:0007669"/>
    <property type="project" value="InterPro"/>
</dbReference>
<dbReference type="SUPFAM" id="SSF53187">
    <property type="entry name" value="Zn-dependent exopeptidases"/>
    <property type="match status" value="1"/>
</dbReference>